<evidence type="ECO:0000313" key="9">
    <source>
        <dbReference type="Proteomes" id="UP000094527"/>
    </source>
</evidence>
<evidence type="ECO:0000256" key="5">
    <source>
        <dbReference type="ARBA" id="ARBA00023157"/>
    </source>
</evidence>
<dbReference type="PROSITE" id="PS50240">
    <property type="entry name" value="TRYPSIN_DOM"/>
    <property type="match status" value="2"/>
</dbReference>
<dbReference type="PRINTS" id="PR00722">
    <property type="entry name" value="CHYMOTRYPSIN"/>
</dbReference>
<evidence type="ECO:0000256" key="4">
    <source>
        <dbReference type="ARBA" id="ARBA00022825"/>
    </source>
</evidence>
<proteinExistence type="inferred from homology"/>
<accession>A0A1D2MHI5</accession>
<dbReference type="InterPro" id="IPR001314">
    <property type="entry name" value="Peptidase_S1A"/>
</dbReference>
<evidence type="ECO:0000259" key="7">
    <source>
        <dbReference type="PROSITE" id="PS50240"/>
    </source>
</evidence>
<keyword evidence="3" id="KW-0378">Hydrolase</keyword>
<name>A0A1D2MHI5_ORCCI</name>
<organism evidence="8 9">
    <name type="scientific">Orchesella cincta</name>
    <name type="common">Springtail</name>
    <name type="synonym">Podura cincta</name>
    <dbReference type="NCBI Taxonomy" id="48709"/>
    <lineage>
        <taxon>Eukaryota</taxon>
        <taxon>Metazoa</taxon>
        <taxon>Ecdysozoa</taxon>
        <taxon>Arthropoda</taxon>
        <taxon>Hexapoda</taxon>
        <taxon>Collembola</taxon>
        <taxon>Entomobryomorpha</taxon>
        <taxon>Entomobryoidea</taxon>
        <taxon>Orchesellidae</taxon>
        <taxon>Orchesellinae</taxon>
        <taxon>Orchesella</taxon>
    </lineage>
</organism>
<protein>
    <submittedName>
        <fullName evidence="8">Chymotrypsin-like elastase family member 2A</fullName>
    </submittedName>
</protein>
<dbReference type="OrthoDB" id="7759914at2759"/>
<evidence type="ECO:0000256" key="6">
    <source>
        <dbReference type="SAM" id="SignalP"/>
    </source>
</evidence>
<feature type="signal peptide" evidence="6">
    <location>
        <begin position="1"/>
        <end position="25"/>
    </location>
</feature>
<keyword evidence="5" id="KW-1015">Disulfide bond</keyword>
<keyword evidence="4" id="KW-0720">Serine protease</keyword>
<dbReference type="InterPro" id="IPR043504">
    <property type="entry name" value="Peptidase_S1_PA_chymotrypsin"/>
</dbReference>
<dbReference type="GO" id="GO:0004252">
    <property type="term" value="F:serine-type endopeptidase activity"/>
    <property type="evidence" value="ECO:0007669"/>
    <property type="project" value="InterPro"/>
</dbReference>
<dbReference type="InterPro" id="IPR009003">
    <property type="entry name" value="Peptidase_S1_PA"/>
</dbReference>
<dbReference type="CDD" id="cd00190">
    <property type="entry name" value="Tryp_SPc"/>
    <property type="match status" value="1"/>
</dbReference>
<dbReference type="InterPro" id="IPR018114">
    <property type="entry name" value="TRYPSIN_HIS"/>
</dbReference>
<feature type="domain" description="Peptidase S1" evidence="7">
    <location>
        <begin position="102"/>
        <end position="356"/>
    </location>
</feature>
<gene>
    <name evidence="8" type="ORF">Ocin01_14247</name>
</gene>
<evidence type="ECO:0000256" key="1">
    <source>
        <dbReference type="ARBA" id="ARBA00007664"/>
    </source>
</evidence>
<dbReference type="Pfam" id="PF00089">
    <property type="entry name" value="Trypsin"/>
    <property type="match status" value="2"/>
</dbReference>
<dbReference type="AlphaFoldDB" id="A0A1D2MHI5"/>
<sequence>MKLLSGSTILVVFCALNFSPGFVFGQEPEDPDGCNGQMCYFSRFDCAKVLKSHPFKLVIKSESCEYNRKKKMMGDETVTCCKTAKGVEKEKERLVLQNQARALSGASPNEYPHQIRFMSLGMCGGTVYNKNWIITAAHCVRHDSNIFAQDNGDIPGRSYKAYVIAGQSHVTNATEDDKYIIDKIIRHNDWNPHEIGAGHDIALLHLSRPLSLEAGKIQPMRLEPADYVPKYGSNGYLIGYGNVHEKLGKGSDDLMEFYAPIHSNAKAVSLSTHPQGGSGYGTAPLNMHLAIGGEDSGVVVGQGDSGGPFICPDKNRKPILCGIASFKTCHPYKMCKRPSYYQRVAPMLDWIRDNTGNEPQESELFFDKTMFATEIPAPQVPGYLVRLGAPERSCTGTLLTSKLIVTSAECIMANGGMAKAGHVVYHIQSGKELDRLGSMMFEDKFERDISQNISNFMKQPFSNFDVGFFILNTPFETEYAKLPPKGYKLKGEAQEFTFNDKSNFVETRDFVEAGEEDCAKRFSGIDSNLKLNDQHLCLRQVYSPMAVCERDIGGPLICEGKYLCGFKSFHACKYPGVPEVFSSTMGGYIRKQIDNGIRQYKR</sequence>
<evidence type="ECO:0000256" key="3">
    <source>
        <dbReference type="ARBA" id="ARBA00022801"/>
    </source>
</evidence>
<evidence type="ECO:0000256" key="2">
    <source>
        <dbReference type="ARBA" id="ARBA00022670"/>
    </source>
</evidence>
<keyword evidence="9" id="KW-1185">Reference proteome</keyword>
<evidence type="ECO:0000313" key="8">
    <source>
        <dbReference type="EMBL" id="ODM92435.1"/>
    </source>
</evidence>
<dbReference type="Gene3D" id="2.40.10.10">
    <property type="entry name" value="Trypsin-like serine proteases"/>
    <property type="match status" value="3"/>
</dbReference>
<dbReference type="SUPFAM" id="SSF50494">
    <property type="entry name" value="Trypsin-like serine proteases"/>
    <property type="match status" value="2"/>
</dbReference>
<reference evidence="8 9" key="1">
    <citation type="journal article" date="2016" name="Genome Biol. Evol.">
        <title>Gene Family Evolution Reflects Adaptation to Soil Environmental Stressors in the Genome of the Collembolan Orchesella cincta.</title>
        <authorList>
            <person name="Faddeeva-Vakhrusheva A."/>
            <person name="Derks M.F."/>
            <person name="Anvar S.Y."/>
            <person name="Agamennone V."/>
            <person name="Suring W."/>
            <person name="Smit S."/>
            <person name="van Straalen N.M."/>
            <person name="Roelofs D."/>
        </authorList>
    </citation>
    <scope>NUCLEOTIDE SEQUENCE [LARGE SCALE GENOMIC DNA]</scope>
    <source>
        <tissue evidence="8">Mixed pool</tissue>
    </source>
</reference>
<dbReference type="InterPro" id="IPR001254">
    <property type="entry name" value="Trypsin_dom"/>
</dbReference>
<dbReference type="PROSITE" id="PS00134">
    <property type="entry name" value="TRYPSIN_HIS"/>
    <property type="match status" value="1"/>
</dbReference>
<feature type="chain" id="PRO_5008904034" evidence="6">
    <location>
        <begin position="26"/>
        <end position="602"/>
    </location>
</feature>
<dbReference type="GO" id="GO:0006508">
    <property type="term" value="P:proteolysis"/>
    <property type="evidence" value="ECO:0007669"/>
    <property type="project" value="UniProtKB-KW"/>
</dbReference>
<dbReference type="EMBL" id="LJIJ01001232">
    <property type="protein sequence ID" value="ODM92435.1"/>
    <property type="molecule type" value="Genomic_DNA"/>
</dbReference>
<dbReference type="InterPro" id="IPR050430">
    <property type="entry name" value="Peptidase_S1"/>
</dbReference>
<feature type="domain" description="Peptidase S1" evidence="7">
    <location>
        <begin position="347"/>
        <end position="602"/>
    </location>
</feature>
<dbReference type="PANTHER" id="PTHR24276:SF98">
    <property type="entry name" value="FI18310P1-RELATED"/>
    <property type="match status" value="1"/>
</dbReference>
<comment type="caution">
    <text evidence="8">The sequence shown here is derived from an EMBL/GenBank/DDBJ whole genome shotgun (WGS) entry which is preliminary data.</text>
</comment>
<dbReference type="Proteomes" id="UP000094527">
    <property type="component" value="Unassembled WGS sequence"/>
</dbReference>
<dbReference type="STRING" id="48709.A0A1D2MHI5"/>
<dbReference type="SMART" id="SM00020">
    <property type="entry name" value="Tryp_SPc"/>
    <property type="match status" value="1"/>
</dbReference>
<keyword evidence="2" id="KW-0645">Protease</keyword>
<keyword evidence="6" id="KW-0732">Signal</keyword>
<dbReference type="PANTHER" id="PTHR24276">
    <property type="entry name" value="POLYSERASE-RELATED"/>
    <property type="match status" value="1"/>
</dbReference>
<comment type="similarity">
    <text evidence="1">Belongs to the peptidase S1 family.</text>
</comment>